<protein>
    <recommendedName>
        <fullName evidence="3">DUF4393 domain-containing protein</fullName>
    </recommendedName>
</protein>
<dbReference type="RefSeq" id="WP_123209471.1">
    <property type="nucleotide sequence ID" value="NZ_JBHTHO010000016.1"/>
</dbReference>
<evidence type="ECO:0008006" key="3">
    <source>
        <dbReference type="Google" id="ProtNLM"/>
    </source>
</evidence>
<comment type="caution">
    <text evidence="1">The sequence shown here is derived from an EMBL/GenBank/DDBJ whole genome shotgun (WGS) entry which is preliminary data.</text>
</comment>
<evidence type="ECO:0000313" key="1">
    <source>
        <dbReference type="EMBL" id="RNL38213.1"/>
    </source>
</evidence>
<dbReference type="OrthoDB" id="6623169at2"/>
<proteinExistence type="predicted"/>
<organism evidence="1 2">
    <name type="scientific">Slackia equolifaciens</name>
    <dbReference type="NCBI Taxonomy" id="498718"/>
    <lineage>
        <taxon>Bacteria</taxon>
        <taxon>Bacillati</taxon>
        <taxon>Actinomycetota</taxon>
        <taxon>Coriobacteriia</taxon>
        <taxon>Eggerthellales</taxon>
        <taxon>Eggerthellaceae</taxon>
        <taxon>Slackia</taxon>
    </lineage>
</organism>
<reference evidence="2" key="1">
    <citation type="submission" date="2018-05" db="EMBL/GenBank/DDBJ databases">
        <title>Genome Sequencing of selected type strains of the family Eggerthellaceae.</title>
        <authorList>
            <person name="Danylec N."/>
            <person name="Stoll D.A."/>
            <person name="Doetsch A."/>
            <person name="Huch M."/>
        </authorList>
    </citation>
    <scope>NUCLEOTIDE SEQUENCE [LARGE SCALE GENOMIC DNA]</scope>
    <source>
        <strain evidence="2">DSM 24851</strain>
    </source>
</reference>
<dbReference type="EMBL" id="QIBX01000019">
    <property type="protein sequence ID" value="RNL38213.1"/>
    <property type="molecule type" value="Genomic_DNA"/>
</dbReference>
<keyword evidence="2" id="KW-1185">Reference proteome</keyword>
<name>A0A3N0ATM1_9ACTN</name>
<accession>A0A3N0ATM1</accession>
<dbReference type="Proteomes" id="UP000269591">
    <property type="component" value="Unassembled WGS sequence"/>
</dbReference>
<evidence type="ECO:0000313" key="2">
    <source>
        <dbReference type="Proteomes" id="UP000269591"/>
    </source>
</evidence>
<gene>
    <name evidence="1" type="ORF">DMP06_09335</name>
</gene>
<sequence>MDSIVPSFKKVIFNSSVKDLSAEVAEVGLDGIINNELLEQIPIVRAIVGIGKTAQNVRDRHFLKQTLQFTLSLNEGEISKEKLEKHKAKLDSDPEFAEEELGRVLVLLDSAIDSEKATILAALYRSYVEEEINWDEFKEVSEITSRLFLSDLTLLRDVRLGRVRDTTQCDAYRAERLNAVGLVHLTMKTVRVSPGPSSTDRFIRTTSLGEKYCDMVMSVI</sequence>
<dbReference type="AlphaFoldDB" id="A0A3N0ATM1"/>